<dbReference type="EMBL" id="JBJHZY010000002">
    <property type="protein sequence ID" value="MFL0269010.1"/>
    <property type="molecule type" value="Genomic_DNA"/>
</dbReference>
<evidence type="ECO:0000313" key="5">
    <source>
        <dbReference type="EMBL" id="MFL0269010.1"/>
    </source>
</evidence>
<evidence type="ECO:0000256" key="2">
    <source>
        <dbReference type="ARBA" id="ARBA00022679"/>
    </source>
</evidence>
<keyword evidence="2 5" id="KW-0808">Transferase</keyword>
<evidence type="ECO:0000256" key="3">
    <source>
        <dbReference type="ARBA" id="ARBA00022695"/>
    </source>
</evidence>
<keyword evidence="6" id="KW-1185">Reference proteome</keyword>
<proteinExistence type="predicted"/>
<gene>
    <name evidence="5" type="primary">citX</name>
    <name evidence="5" type="ORF">ACJDUH_13005</name>
</gene>
<dbReference type="Proteomes" id="UP001623661">
    <property type="component" value="Unassembled WGS sequence"/>
</dbReference>
<protein>
    <recommendedName>
        <fullName evidence="1">citrate lyase holo-[acyl-carrier protein] synthase</fullName>
        <ecNumber evidence="1">2.7.7.61</ecNumber>
    </recommendedName>
</protein>
<reference evidence="5 6" key="1">
    <citation type="submission" date="2024-11" db="EMBL/GenBank/DDBJ databases">
        <authorList>
            <person name="Heng Y.C."/>
            <person name="Lim A.C.H."/>
            <person name="Lee J.K.Y."/>
            <person name="Kittelmann S."/>
        </authorList>
    </citation>
    <scope>NUCLEOTIDE SEQUENCE [LARGE SCALE GENOMIC DNA]</scope>
    <source>
        <strain evidence="5 6">WILCCON 0202</strain>
    </source>
</reference>
<comment type="caution">
    <text evidence="5">The sequence shown here is derived from an EMBL/GenBank/DDBJ whole genome shotgun (WGS) entry which is preliminary data.</text>
</comment>
<evidence type="ECO:0000256" key="4">
    <source>
        <dbReference type="ARBA" id="ARBA00048574"/>
    </source>
</evidence>
<organism evidence="5 6">
    <name type="scientific">Candidatus Clostridium radicumherbarum</name>
    <dbReference type="NCBI Taxonomy" id="3381662"/>
    <lineage>
        <taxon>Bacteria</taxon>
        <taxon>Bacillati</taxon>
        <taxon>Bacillota</taxon>
        <taxon>Clostridia</taxon>
        <taxon>Eubacteriales</taxon>
        <taxon>Clostridiaceae</taxon>
        <taxon>Clostridium</taxon>
    </lineage>
</organism>
<dbReference type="NCBIfam" id="TIGR03124">
    <property type="entry name" value="citrate_citX"/>
    <property type="match status" value="1"/>
</dbReference>
<evidence type="ECO:0000256" key="1">
    <source>
        <dbReference type="ARBA" id="ARBA00012524"/>
    </source>
</evidence>
<dbReference type="RefSeq" id="WP_406765629.1">
    <property type="nucleotide sequence ID" value="NZ_JBJHZY010000002.1"/>
</dbReference>
<keyword evidence="3 5" id="KW-0548">Nucleotidyltransferase</keyword>
<comment type="catalytic activity">
    <reaction evidence="4">
        <text>apo-[citrate lyase ACP] + 2'-(5''-triphospho-alpha-D-ribosyl)-3'-dephospho-CoA = holo-[citrate lyase ACP] + diphosphate</text>
        <dbReference type="Rhea" id="RHEA:16333"/>
        <dbReference type="Rhea" id="RHEA-COMP:10157"/>
        <dbReference type="Rhea" id="RHEA-COMP:10158"/>
        <dbReference type="ChEBI" id="CHEBI:29999"/>
        <dbReference type="ChEBI" id="CHEBI:33019"/>
        <dbReference type="ChEBI" id="CHEBI:61378"/>
        <dbReference type="ChEBI" id="CHEBI:82683"/>
        <dbReference type="EC" id="2.7.7.61"/>
    </reaction>
</comment>
<dbReference type="EC" id="2.7.7.61" evidence="1"/>
<keyword evidence="5" id="KW-0456">Lyase</keyword>
<name>A0ABW8TTH4_9CLOT</name>
<dbReference type="GO" id="GO:0050519">
    <property type="term" value="F:holo-citrate lyase synthase activity"/>
    <property type="evidence" value="ECO:0007669"/>
    <property type="project" value="UniProtKB-EC"/>
</dbReference>
<dbReference type="InterPro" id="IPR005551">
    <property type="entry name" value="CitX"/>
</dbReference>
<dbReference type="Pfam" id="PF03802">
    <property type="entry name" value="CitX"/>
    <property type="match status" value="1"/>
</dbReference>
<sequence length="180" mass="20906">MSEYFSGEKQSLEDILEARDIRVDYQQYLINKYGSTIVSYKLNIPGAVKYNPLVKNIFDEGLRAFKQKLGELLIDIVHEKILYKNSGPEYFAVFYEKDKLIKKIAADIEEIHPLGRLYDFDVLDASGNQVSRRDLGLQPRKCLICKSNAFECGRSRKHEVSELIEKIEEMAIDYFKNIKL</sequence>
<evidence type="ECO:0000313" key="6">
    <source>
        <dbReference type="Proteomes" id="UP001623661"/>
    </source>
</evidence>
<dbReference type="GO" id="GO:0016829">
    <property type="term" value="F:lyase activity"/>
    <property type="evidence" value="ECO:0007669"/>
    <property type="project" value="UniProtKB-KW"/>
</dbReference>
<accession>A0ABW8TTH4</accession>